<proteinExistence type="inferred from homology"/>
<dbReference type="NCBIfam" id="TIGR04056">
    <property type="entry name" value="OMP_RagA_SusC"/>
    <property type="match status" value="1"/>
</dbReference>
<dbReference type="Gene3D" id="2.40.170.20">
    <property type="entry name" value="TonB-dependent receptor, beta-barrel domain"/>
    <property type="match status" value="1"/>
</dbReference>
<comment type="similarity">
    <text evidence="8 9">Belongs to the TonB-dependent receptor family.</text>
</comment>
<evidence type="ECO:0000256" key="3">
    <source>
        <dbReference type="ARBA" id="ARBA00022452"/>
    </source>
</evidence>
<evidence type="ECO:0000256" key="8">
    <source>
        <dbReference type="PROSITE-ProRule" id="PRU01360"/>
    </source>
</evidence>
<comment type="subcellular location">
    <subcellularLocation>
        <location evidence="1 8">Cell outer membrane</location>
        <topology evidence="1 8">Multi-pass membrane protein</topology>
    </subcellularLocation>
</comment>
<evidence type="ECO:0000259" key="13">
    <source>
        <dbReference type="Pfam" id="PF07715"/>
    </source>
</evidence>
<dbReference type="InterPro" id="IPR008969">
    <property type="entry name" value="CarboxyPept-like_regulatory"/>
</dbReference>
<feature type="region of interest" description="Disordered" evidence="10">
    <location>
        <begin position="397"/>
        <end position="419"/>
    </location>
</feature>
<evidence type="ECO:0000256" key="9">
    <source>
        <dbReference type="RuleBase" id="RU003357"/>
    </source>
</evidence>
<dbReference type="PROSITE" id="PS52016">
    <property type="entry name" value="TONB_DEPENDENT_REC_3"/>
    <property type="match status" value="1"/>
</dbReference>
<keyword evidence="7 8" id="KW-0998">Cell outer membrane</keyword>
<dbReference type="InterPro" id="IPR039426">
    <property type="entry name" value="TonB-dep_rcpt-like"/>
</dbReference>
<evidence type="ECO:0000256" key="2">
    <source>
        <dbReference type="ARBA" id="ARBA00022448"/>
    </source>
</evidence>
<evidence type="ECO:0000256" key="7">
    <source>
        <dbReference type="ARBA" id="ARBA00023237"/>
    </source>
</evidence>
<organism evidence="14 15">
    <name type="scientific">Candidatus Ordinivivax streblomastigis</name>
    <dbReference type="NCBI Taxonomy" id="2540710"/>
    <lineage>
        <taxon>Bacteria</taxon>
        <taxon>Pseudomonadati</taxon>
        <taxon>Bacteroidota</taxon>
        <taxon>Bacteroidia</taxon>
        <taxon>Bacteroidales</taxon>
        <taxon>Candidatus Ordinivivax</taxon>
    </lineage>
</organism>
<evidence type="ECO:0000256" key="11">
    <source>
        <dbReference type="SAM" id="SignalP"/>
    </source>
</evidence>
<protein>
    <submittedName>
        <fullName evidence="14">TonB-dependent receptor SusC</fullName>
    </submittedName>
</protein>
<dbReference type="InterPro" id="IPR000531">
    <property type="entry name" value="Beta-barrel_TonB"/>
</dbReference>
<dbReference type="Pfam" id="PF07715">
    <property type="entry name" value="Plug"/>
    <property type="match status" value="1"/>
</dbReference>
<keyword evidence="3 8" id="KW-1134">Transmembrane beta strand</keyword>
<keyword evidence="5 9" id="KW-0798">TonB box</keyword>
<keyword evidence="4 8" id="KW-0812">Transmembrane</keyword>
<dbReference type="NCBIfam" id="TIGR04057">
    <property type="entry name" value="SusC_RagA_signa"/>
    <property type="match status" value="1"/>
</dbReference>
<keyword evidence="6 8" id="KW-0472">Membrane</keyword>
<dbReference type="InterPro" id="IPR023996">
    <property type="entry name" value="TonB-dep_OMP_SusC/RagA"/>
</dbReference>
<dbReference type="InterPro" id="IPR037066">
    <property type="entry name" value="Plug_dom_sf"/>
</dbReference>
<dbReference type="InterPro" id="IPR036942">
    <property type="entry name" value="Beta-barrel_TonB_sf"/>
</dbReference>
<comment type="caution">
    <text evidence="14">The sequence shown here is derived from an EMBL/GenBank/DDBJ whole genome shotgun (WGS) entry which is preliminary data.</text>
</comment>
<dbReference type="InterPro" id="IPR023997">
    <property type="entry name" value="TonB-dep_OMP_SusC/RagA_CS"/>
</dbReference>
<feature type="domain" description="TonB-dependent receptor-like beta-barrel" evidence="12">
    <location>
        <begin position="444"/>
        <end position="1003"/>
    </location>
</feature>
<reference evidence="14 15" key="1">
    <citation type="submission" date="2019-03" db="EMBL/GenBank/DDBJ databases">
        <title>Single cell metagenomics reveals metabolic interactions within the superorganism composed of flagellate Streblomastix strix and complex community of Bacteroidetes bacteria on its surface.</title>
        <authorList>
            <person name="Treitli S.C."/>
            <person name="Kolisko M."/>
            <person name="Husnik F."/>
            <person name="Keeling P."/>
            <person name="Hampl V."/>
        </authorList>
    </citation>
    <scope>NUCLEOTIDE SEQUENCE [LARGE SCALE GENOMIC DNA]</scope>
    <source>
        <strain evidence="14">St1</strain>
    </source>
</reference>
<dbReference type="Pfam" id="PF00593">
    <property type="entry name" value="TonB_dep_Rec_b-barrel"/>
    <property type="match status" value="1"/>
</dbReference>
<accession>A0A5M8NYC1</accession>
<evidence type="ECO:0000256" key="1">
    <source>
        <dbReference type="ARBA" id="ARBA00004571"/>
    </source>
</evidence>
<evidence type="ECO:0000259" key="12">
    <source>
        <dbReference type="Pfam" id="PF00593"/>
    </source>
</evidence>
<dbReference type="InterPro" id="IPR012910">
    <property type="entry name" value="Plug_dom"/>
</dbReference>
<keyword evidence="11" id="KW-0732">Signal</keyword>
<evidence type="ECO:0000313" key="15">
    <source>
        <dbReference type="Proteomes" id="UP000324575"/>
    </source>
</evidence>
<dbReference type="SUPFAM" id="SSF56935">
    <property type="entry name" value="Porins"/>
    <property type="match status" value="1"/>
</dbReference>
<keyword evidence="14" id="KW-0675">Receptor</keyword>
<evidence type="ECO:0000256" key="10">
    <source>
        <dbReference type="SAM" id="MobiDB-lite"/>
    </source>
</evidence>
<name>A0A5M8NYC1_9BACT</name>
<dbReference type="GO" id="GO:0009279">
    <property type="term" value="C:cell outer membrane"/>
    <property type="evidence" value="ECO:0007669"/>
    <property type="project" value="UniProtKB-SubCell"/>
</dbReference>
<dbReference type="EMBL" id="SNRX01000022">
    <property type="protein sequence ID" value="KAA6301254.1"/>
    <property type="molecule type" value="Genomic_DNA"/>
</dbReference>
<dbReference type="Pfam" id="PF13715">
    <property type="entry name" value="CarbopepD_reg_2"/>
    <property type="match status" value="1"/>
</dbReference>
<gene>
    <name evidence="14" type="ORF">EZS26_002563</name>
</gene>
<feature type="chain" id="PRO_5024363469" evidence="11">
    <location>
        <begin position="34"/>
        <end position="1039"/>
    </location>
</feature>
<dbReference type="Proteomes" id="UP000324575">
    <property type="component" value="Unassembled WGS sequence"/>
</dbReference>
<keyword evidence="2 8" id="KW-0813">Transport</keyword>
<evidence type="ECO:0000313" key="14">
    <source>
        <dbReference type="EMBL" id="KAA6301254.1"/>
    </source>
</evidence>
<feature type="signal peptide" evidence="11">
    <location>
        <begin position="1"/>
        <end position="33"/>
    </location>
</feature>
<feature type="domain" description="TonB-dependent receptor plug" evidence="13">
    <location>
        <begin position="131"/>
        <end position="262"/>
    </location>
</feature>
<evidence type="ECO:0000256" key="6">
    <source>
        <dbReference type="ARBA" id="ARBA00023136"/>
    </source>
</evidence>
<sequence length="1039" mass="113834">MAKAIKNICTTTCFCFGVFSALFLFAYSPCSFAQTSLTRVEGLVIDKQTREPLIGANISIEKGKTTTVSDVDGKFILFLKSLPASVSVSYLGYSTEEISIQKNTPSITISLHENADLLEEVVIVGYGTQRRRELTGAVSSVSKQVLEQPATSINELLSGNIAGLNVSQTSGQPGEGASIRIRGGNSVYAGNEPLYVIDGIIYNHDASSSKTITGNTTGVVQGTIESSINPLSSINPSDIESIEVLKDVSATAIFGSRGANGVIIVTTKRGNRDKSVINYTFTTGWSTAAKRLDMMDAQEWSKLQIDHFGNKGNLTDEQIAQLGKGYDWQNEVLHTGASQTHELSVIGGTEKTKYLISGNYVDQDGIVLNSGFNRYNLRLNIDHDLNEKLTAGASASFGKSTQNSLSTTTQPTGANSTPFQDGITNSLTYALFMPPTVPVYHADGSFNYTNPWESSHFSLNGVQANPVSDLKNSVAESVNQSLLANFYARYTLFNGLTAKVTLATDQSNLTQNYFAPSTSALGLAEVGVGSIGKRDQEVWQIDAIVDYSKKFNYAHFLNIMGGYTRQDTQFGYQTITTSHYINETLKHHNLADGEKTYKPVNGREDSKLKSLIARVNYSLLERYNLTATFRADYSTKLMPGLRWGYYPSIGLSWNINDEPFWKEQATVNSLKLRLTAGSVGNQDIDNYLFSQLYSTLSYGGHTVYQMKNLGNDELKWETTAQYNAGIDAGLFNHRLNLVADVYYKNTSDLLLILPTALGSAVSTQMVNAGNVTNKGVELGVNTVLIKDKNLNWNIAANIARNINTITHLNKANNTFQGEYQEQIYREGESLGSFYGMVFAGVVQADEYISKLPLVNGVTPKPGDAKFVDKKEDGNIDLNDRVVLGSIQPDFTYGINSSLAYRNFDLFVSFQGSQGNKVYNSLRKNLERANSSYNLSASLLDAWTLTNPSNEVPKIGFASPIKFTDSRYVEDASYFRLKNITLGYRIKTTDAALSARIFVSAQNLFTLTGYKGYDPEVANGIDMGTYPTARTFLTGIGLTF</sequence>
<dbReference type="Gene3D" id="2.170.130.10">
    <property type="entry name" value="TonB-dependent receptor, plug domain"/>
    <property type="match status" value="1"/>
</dbReference>
<dbReference type="AlphaFoldDB" id="A0A5M8NYC1"/>
<evidence type="ECO:0000256" key="4">
    <source>
        <dbReference type="ARBA" id="ARBA00022692"/>
    </source>
</evidence>
<evidence type="ECO:0000256" key="5">
    <source>
        <dbReference type="ARBA" id="ARBA00023077"/>
    </source>
</evidence>
<dbReference type="Gene3D" id="2.60.40.1120">
    <property type="entry name" value="Carboxypeptidase-like, regulatory domain"/>
    <property type="match status" value="1"/>
</dbReference>
<dbReference type="SUPFAM" id="SSF49464">
    <property type="entry name" value="Carboxypeptidase regulatory domain-like"/>
    <property type="match status" value="1"/>
</dbReference>